<dbReference type="Gene3D" id="3.90.190.10">
    <property type="entry name" value="Protein tyrosine phosphatase superfamily"/>
    <property type="match status" value="1"/>
</dbReference>
<feature type="domain" description="Tyrosine specific protein phosphatases" evidence="7">
    <location>
        <begin position="142"/>
        <end position="204"/>
    </location>
</feature>
<dbReference type="Proteomes" id="UP000284403">
    <property type="component" value="Unassembled WGS sequence"/>
</dbReference>
<dbReference type="GeneID" id="40321010"/>
<dbReference type="RefSeq" id="XP_029225631.1">
    <property type="nucleotide sequence ID" value="XM_029374265.1"/>
</dbReference>
<comment type="similarity">
    <text evidence="1">Belongs to the protein-tyrosine phosphatase family. Non-receptor class dual specificity subfamily.</text>
</comment>
<dbReference type="InterPro" id="IPR000387">
    <property type="entry name" value="Tyr_Pase_dom"/>
</dbReference>
<protein>
    <submittedName>
        <fullName evidence="8">Putative phopshatase</fullName>
        <ecNumber evidence="8">3.1.3.48</ecNumber>
    </submittedName>
</protein>
<dbReference type="GO" id="GO:0007165">
    <property type="term" value="P:signal transduction"/>
    <property type="evidence" value="ECO:0007669"/>
    <property type="project" value="TreeGrafter"/>
</dbReference>
<dbReference type="PROSITE" id="PS50056">
    <property type="entry name" value="TYR_PHOSPHATASE_2"/>
    <property type="match status" value="1"/>
</dbReference>
<evidence type="ECO:0000313" key="9">
    <source>
        <dbReference type="Proteomes" id="UP000284403"/>
    </source>
</evidence>
<keyword evidence="3" id="KW-0904">Protein phosphatase</keyword>
<dbReference type="GO" id="GO:0005829">
    <property type="term" value="C:cytosol"/>
    <property type="evidence" value="ECO:0007669"/>
    <property type="project" value="TreeGrafter"/>
</dbReference>
<name>A0A3R7L4A3_9TRYP</name>
<accession>A0A3R7L4A3</accession>
<dbReference type="CDD" id="cd14498">
    <property type="entry name" value="DSP"/>
    <property type="match status" value="1"/>
</dbReference>
<dbReference type="OrthoDB" id="10252009at2759"/>
<evidence type="ECO:0000259" key="6">
    <source>
        <dbReference type="PROSITE" id="PS50054"/>
    </source>
</evidence>
<evidence type="ECO:0000313" key="8">
    <source>
        <dbReference type="EMBL" id="RNF07295.1"/>
    </source>
</evidence>
<dbReference type="EC" id="3.1.3.48" evidence="8"/>
<dbReference type="AlphaFoldDB" id="A0A3R7L4A3"/>
<keyword evidence="2 8" id="KW-0378">Hydrolase</keyword>
<dbReference type="Pfam" id="PF00782">
    <property type="entry name" value="DSPc"/>
    <property type="match status" value="1"/>
</dbReference>
<organism evidence="8 9">
    <name type="scientific">Trypanosoma conorhini</name>
    <dbReference type="NCBI Taxonomy" id="83891"/>
    <lineage>
        <taxon>Eukaryota</taxon>
        <taxon>Discoba</taxon>
        <taxon>Euglenozoa</taxon>
        <taxon>Kinetoplastea</taxon>
        <taxon>Metakinetoplastina</taxon>
        <taxon>Trypanosomatida</taxon>
        <taxon>Trypanosomatidae</taxon>
        <taxon>Trypanosoma</taxon>
    </lineage>
</organism>
<dbReference type="SMART" id="SM00195">
    <property type="entry name" value="DSPc"/>
    <property type="match status" value="1"/>
</dbReference>
<comment type="catalytic activity">
    <reaction evidence="4">
        <text>O-phospho-L-seryl-[protein] + H2O = L-seryl-[protein] + phosphate</text>
        <dbReference type="Rhea" id="RHEA:20629"/>
        <dbReference type="Rhea" id="RHEA-COMP:9863"/>
        <dbReference type="Rhea" id="RHEA-COMP:11604"/>
        <dbReference type="ChEBI" id="CHEBI:15377"/>
        <dbReference type="ChEBI" id="CHEBI:29999"/>
        <dbReference type="ChEBI" id="CHEBI:43474"/>
        <dbReference type="ChEBI" id="CHEBI:83421"/>
        <dbReference type="EC" id="3.1.3.16"/>
    </reaction>
</comment>
<evidence type="ECO:0000256" key="4">
    <source>
        <dbReference type="ARBA" id="ARBA00047761"/>
    </source>
</evidence>
<evidence type="ECO:0000256" key="3">
    <source>
        <dbReference type="ARBA" id="ARBA00022912"/>
    </source>
</evidence>
<feature type="domain" description="Tyrosine-protein phosphatase" evidence="6">
    <location>
        <begin position="32"/>
        <end position="225"/>
    </location>
</feature>
<dbReference type="InterPro" id="IPR029021">
    <property type="entry name" value="Prot-tyrosine_phosphatase-like"/>
</dbReference>
<evidence type="ECO:0000259" key="7">
    <source>
        <dbReference type="PROSITE" id="PS50056"/>
    </source>
</evidence>
<comment type="caution">
    <text evidence="8">The sequence shown here is derived from an EMBL/GenBank/DDBJ whole genome shotgun (WGS) entry which is preliminary data.</text>
</comment>
<dbReference type="EMBL" id="MKKU01000570">
    <property type="protein sequence ID" value="RNF07295.1"/>
    <property type="molecule type" value="Genomic_DNA"/>
</dbReference>
<comment type="catalytic activity">
    <reaction evidence="5">
        <text>O-phospho-L-threonyl-[protein] + H2O = L-threonyl-[protein] + phosphate</text>
        <dbReference type="Rhea" id="RHEA:47004"/>
        <dbReference type="Rhea" id="RHEA-COMP:11060"/>
        <dbReference type="Rhea" id="RHEA-COMP:11605"/>
        <dbReference type="ChEBI" id="CHEBI:15377"/>
        <dbReference type="ChEBI" id="CHEBI:30013"/>
        <dbReference type="ChEBI" id="CHEBI:43474"/>
        <dbReference type="ChEBI" id="CHEBI:61977"/>
        <dbReference type="EC" id="3.1.3.16"/>
    </reaction>
</comment>
<dbReference type="InterPro" id="IPR000340">
    <property type="entry name" value="Dual-sp_phosphatase_cat-dom"/>
</dbReference>
<dbReference type="GO" id="GO:0004725">
    <property type="term" value="F:protein tyrosine phosphatase activity"/>
    <property type="evidence" value="ECO:0007669"/>
    <property type="project" value="UniProtKB-EC"/>
</dbReference>
<evidence type="ECO:0000256" key="1">
    <source>
        <dbReference type="ARBA" id="ARBA00008601"/>
    </source>
</evidence>
<proteinExistence type="inferred from homology"/>
<gene>
    <name evidence="8" type="ORF">Tco025E_07399</name>
</gene>
<dbReference type="PANTHER" id="PTHR45948">
    <property type="entry name" value="DUAL SPECIFICITY PROTEIN PHOSPHATASE DDB_G0269404-RELATED"/>
    <property type="match status" value="1"/>
</dbReference>
<dbReference type="InterPro" id="IPR020422">
    <property type="entry name" value="TYR_PHOSPHATASE_DUAL_dom"/>
</dbReference>
<dbReference type="PROSITE" id="PS50054">
    <property type="entry name" value="TYR_PHOSPHATASE_DUAL"/>
    <property type="match status" value="1"/>
</dbReference>
<evidence type="ECO:0000256" key="2">
    <source>
        <dbReference type="ARBA" id="ARBA00022801"/>
    </source>
</evidence>
<dbReference type="GO" id="GO:0004722">
    <property type="term" value="F:protein serine/threonine phosphatase activity"/>
    <property type="evidence" value="ECO:0007669"/>
    <property type="project" value="UniProtKB-EC"/>
</dbReference>
<dbReference type="PANTHER" id="PTHR45948:SF5">
    <property type="entry name" value="SPECIFICITY PROTEIN PHOSPHATASE, PUTATIVE-RELATED"/>
    <property type="match status" value="1"/>
</dbReference>
<sequence length="616" mass="69519">MYDVLRKIHWSPQLRIIPSVEASATESDMPWLPLSKIFEGLFLTCEETVSNRRFAQSSGISLILTLNGGDYVAPYRVYEYSSDMQRCVYTKLTSFSEFLTRLDRYTCQEIPDEVQFRKVFLRSVPAEDSPSYDISCHFPELCTLIELVMVNRKNMQNSSLALHAMAVNCLVGVSRSVTVVAAYIMKRSGCSKDEALIMVKNARPVANPNPGFHAHLLSWGNAGYYRVVDCLTALLAASELRHEGKLITYMEKYFPLILRLNKLGCDRQFFALAIAEAVLGEDDLRYALEKVYDHILYSVTDEVFADVPAFFANVSETIAGFFRFVPMFSTYTFRRMDYCFADALYYEICKSLAELGVRSHHPDIVGAFCSFFEAIGLKHVVKNSGGRPRIIDSVGKTIEASSEKLILSFPFLPFLAPFAAGFLPQKEVEFFGEENWTTQEVESKLSEVLSTFRENFLLTASGTEMSSDPFFNPGRWHAGSRLRFLEYDMEVKVMESVESGLTLLDAVSPYLKLNDWDSSVSLAWMRKLTGAVVGTRFFYDAVDSYFKLHYRNSAAVNAACLVANKFAPWEEIFGILQTASTLYVNKCGEESSDFLIWIREELGPLLSQGIVSIPAS</sequence>
<keyword evidence="9" id="KW-1185">Reference proteome</keyword>
<dbReference type="SUPFAM" id="SSF52799">
    <property type="entry name" value="(Phosphotyrosine protein) phosphatases II"/>
    <property type="match status" value="1"/>
</dbReference>
<evidence type="ECO:0000256" key="5">
    <source>
        <dbReference type="ARBA" id="ARBA00048336"/>
    </source>
</evidence>
<reference evidence="8 9" key="1">
    <citation type="journal article" date="2018" name="BMC Genomics">
        <title>Genomic comparison of Trypanosoma conorhini and Trypanosoma rangeli to Trypanosoma cruzi strains of high and low virulence.</title>
        <authorList>
            <person name="Bradwell K.R."/>
            <person name="Koparde V.N."/>
            <person name="Matveyev A.V."/>
            <person name="Serrano M.G."/>
            <person name="Alves J.M."/>
            <person name="Parikh H."/>
            <person name="Huang B."/>
            <person name="Lee V."/>
            <person name="Espinosa-Alvarez O."/>
            <person name="Ortiz P.A."/>
            <person name="Costa-Martins A.G."/>
            <person name="Teixeira M.M."/>
            <person name="Buck G.A."/>
        </authorList>
    </citation>
    <scope>NUCLEOTIDE SEQUENCE [LARGE SCALE GENOMIC DNA]</scope>
    <source>
        <strain evidence="8 9">025E</strain>
    </source>
</reference>